<feature type="transmembrane region" description="Helical" evidence="8">
    <location>
        <begin position="609"/>
        <end position="628"/>
    </location>
</feature>
<evidence type="ECO:0000256" key="5">
    <source>
        <dbReference type="ARBA" id="ARBA00022989"/>
    </source>
</evidence>
<feature type="region of interest" description="Disordered" evidence="7">
    <location>
        <begin position="336"/>
        <end position="356"/>
    </location>
</feature>
<evidence type="ECO:0000259" key="9">
    <source>
        <dbReference type="PROSITE" id="PS50156"/>
    </source>
</evidence>
<feature type="transmembrane region" description="Helical" evidence="8">
    <location>
        <begin position="371"/>
        <end position="395"/>
    </location>
</feature>
<dbReference type="PROSITE" id="PS50156">
    <property type="entry name" value="SSD"/>
    <property type="match status" value="1"/>
</dbReference>
<dbReference type="InterPro" id="IPR050545">
    <property type="entry name" value="Mycobact_MmpL"/>
</dbReference>
<reference evidence="10" key="1">
    <citation type="submission" date="2020-08" db="EMBL/GenBank/DDBJ databases">
        <title>Whole genome shotgun sequence of Polymorphospora rubra NBRC 101157.</title>
        <authorList>
            <person name="Komaki H."/>
            <person name="Tamura T."/>
        </authorList>
    </citation>
    <scope>NUCLEOTIDE SEQUENCE</scope>
    <source>
        <strain evidence="10">NBRC 101157</strain>
    </source>
</reference>
<dbReference type="SUPFAM" id="SSF82866">
    <property type="entry name" value="Multidrug efflux transporter AcrB transmembrane domain"/>
    <property type="match status" value="2"/>
</dbReference>
<dbReference type="KEGG" id="pry:Prubr_53670"/>
<evidence type="ECO:0000256" key="4">
    <source>
        <dbReference type="ARBA" id="ARBA00022692"/>
    </source>
</evidence>
<evidence type="ECO:0000313" key="10">
    <source>
        <dbReference type="EMBL" id="BCJ68346.1"/>
    </source>
</evidence>
<feature type="transmembrane region" description="Helical" evidence="8">
    <location>
        <begin position="304"/>
        <end position="328"/>
    </location>
</feature>
<proteinExistence type="inferred from homology"/>
<dbReference type="Gene3D" id="1.20.1640.10">
    <property type="entry name" value="Multidrug efflux transporter AcrB transmembrane domain"/>
    <property type="match status" value="2"/>
</dbReference>
<comment type="similarity">
    <text evidence="2">Belongs to the resistance-nodulation-cell division (RND) (TC 2.A.6) family. MmpL subfamily.</text>
</comment>
<feature type="transmembrane region" description="Helical" evidence="8">
    <location>
        <begin position="545"/>
        <end position="564"/>
    </location>
</feature>
<dbReference type="Pfam" id="PF03176">
    <property type="entry name" value="MMPL"/>
    <property type="match status" value="2"/>
</dbReference>
<gene>
    <name evidence="10" type="ORF">Prubr_53670</name>
</gene>
<dbReference type="AlphaFoldDB" id="A0A810N4N1"/>
<dbReference type="Proteomes" id="UP000680866">
    <property type="component" value="Chromosome"/>
</dbReference>
<name>A0A810N4N1_9ACTN</name>
<feature type="transmembrane region" description="Helical" evidence="8">
    <location>
        <begin position="657"/>
        <end position="675"/>
    </location>
</feature>
<evidence type="ECO:0000313" key="11">
    <source>
        <dbReference type="Proteomes" id="UP000680866"/>
    </source>
</evidence>
<keyword evidence="3" id="KW-1003">Cell membrane</keyword>
<dbReference type="PANTHER" id="PTHR33406:SF11">
    <property type="entry name" value="MEMBRANE PROTEIN SCO6666-RELATED"/>
    <property type="match status" value="1"/>
</dbReference>
<evidence type="ECO:0000256" key="7">
    <source>
        <dbReference type="SAM" id="MobiDB-lite"/>
    </source>
</evidence>
<dbReference type="InterPro" id="IPR000731">
    <property type="entry name" value="SSD"/>
</dbReference>
<sequence>MAWQLFRLGRWSFRHRWTVTGIWVLLLLVVALGAATLSGKTNDSFELSGIESTQAFDLIRDRDPTAAPEGATARVVFQAPNGESLADPANQQAVADALEALRTGGVVSILDPFAAGTITEDGRTGYASVSYARSAVDLSQADREALEAARDVAEEAGLTATIGGDVLGVEIGGAMAELIGIAIAFVVLALTLGSLVAAGMPLLTALVGVGIGITAIATLSGFVELGTTTPALGTMLGLAVGIDYALFILSRYQAEVRAGRPLEEAAGRAVGTAGSAVVFAGLTVVIALVGLAVCGIGFLTEMGLGAAFTVALAVLIALTLLPALLGFAGTRVTKRRPRVGSRHTATDAEPNPGEPRTLGRRWVEGLARFRWPALVAGIAAAALAAIPVASLQLALPDDSTKPAGSDVRVAYELIDEHFGAGANGPLLVVIDTREAPDPAAAVATATERLQTLATRNDSNIVAVIPAVTSDSPQARQAYLQQLDTVQFATLTVIPHSGPAEQSTKDLVADIRDTLSDLPDHGGARALVTGVTAIGVDISNELTEVFPLYLAVVVGLAFLLLIAVFRSIWVPVKAAVGFLFSVGASLGATVAVFQWGWLNELVGLDATGPVLFLLPILLTGILFGLAMDYEVFLVTRMREAYVHGTPARQAVIDGFTHSARVVAAAALIMVGVFAGFTLTDDIILKTIGFALAIGVLVDAFLVRMLIVPATMFILGRRIWWMPRWMSKIVPTLDVEGEALAKHLAPR</sequence>
<feature type="transmembrane region" description="Helical" evidence="8">
    <location>
        <begin position="229"/>
        <end position="249"/>
    </location>
</feature>
<feature type="transmembrane region" description="Helical" evidence="8">
    <location>
        <begin position="576"/>
        <end position="597"/>
    </location>
</feature>
<feature type="domain" description="SSD" evidence="9">
    <location>
        <begin position="178"/>
        <end position="327"/>
    </location>
</feature>
<feature type="transmembrane region" description="Helical" evidence="8">
    <location>
        <begin position="270"/>
        <end position="298"/>
    </location>
</feature>
<comment type="subcellular location">
    <subcellularLocation>
        <location evidence="1">Cell membrane</location>
        <topology evidence="1">Multi-pass membrane protein</topology>
    </subcellularLocation>
</comment>
<feature type="transmembrane region" description="Helical" evidence="8">
    <location>
        <begin position="205"/>
        <end position="223"/>
    </location>
</feature>
<evidence type="ECO:0000256" key="1">
    <source>
        <dbReference type="ARBA" id="ARBA00004651"/>
    </source>
</evidence>
<dbReference type="GO" id="GO:0005886">
    <property type="term" value="C:plasma membrane"/>
    <property type="evidence" value="ECO:0007669"/>
    <property type="project" value="UniProtKB-SubCell"/>
</dbReference>
<feature type="transmembrane region" description="Helical" evidence="8">
    <location>
        <begin position="681"/>
        <end position="714"/>
    </location>
</feature>
<protein>
    <submittedName>
        <fullName evidence="10">Membrane protein</fullName>
    </submittedName>
</protein>
<keyword evidence="11" id="KW-1185">Reference proteome</keyword>
<keyword evidence="6 8" id="KW-0472">Membrane</keyword>
<evidence type="ECO:0000256" key="6">
    <source>
        <dbReference type="ARBA" id="ARBA00023136"/>
    </source>
</evidence>
<dbReference type="EMBL" id="AP023359">
    <property type="protein sequence ID" value="BCJ68346.1"/>
    <property type="molecule type" value="Genomic_DNA"/>
</dbReference>
<keyword evidence="5 8" id="KW-1133">Transmembrane helix</keyword>
<organism evidence="10 11">
    <name type="scientific">Polymorphospora rubra</name>
    <dbReference type="NCBI Taxonomy" id="338584"/>
    <lineage>
        <taxon>Bacteria</taxon>
        <taxon>Bacillati</taxon>
        <taxon>Actinomycetota</taxon>
        <taxon>Actinomycetes</taxon>
        <taxon>Micromonosporales</taxon>
        <taxon>Micromonosporaceae</taxon>
        <taxon>Polymorphospora</taxon>
    </lineage>
</organism>
<evidence type="ECO:0000256" key="8">
    <source>
        <dbReference type="SAM" id="Phobius"/>
    </source>
</evidence>
<dbReference type="InterPro" id="IPR004869">
    <property type="entry name" value="MMPL_dom"/>
</dbReference>
<dbReference type="PANTHER" id="PTHR33406">
    <property type="entry name" value="MEMBRANE PROTEIN MJ1562-RELATED"/>
    <property type="match status" value="1"/>
</dbReference>
<evidence type="ECO:0000256" key="3">
    <source>
        <dbReference type="ARBA" id="ARBA00022475"/>
    </source>
</evidence>
<dbReference type="RefSeq" id="WP_212817605.1">
    <property type="nucleotide sequence ID" value="NZ_AP023359.1"/>
</dbReference>
<keyword evidence="4 8" id="KW-0812">Transmembrane</keyword>
<accession>A0A810N4N1</accession>
<evidence type="ECO:0000256" key="2">
    <source>
        <dbReference type="ARBA" id="ARBA00010157"/>
    </source>
</evidence>